<dbReference type="AlphaFoldDB" id="A0A0C3RYE8"/>
<dbReference type="EMBL" id="KN840870">
    <property type="protein sequence ID" value="KIP01197.1"/>
    <property type="molecule type" value="Genomic_DNA"/>
</dbReference>
<dbReference type="HOGENOM" id="CLU_866304_0_0_1"/>
<feature type="compositionally biased region" description="Polar residues" evidence="1">
    <location>
        <begin position="218"/>
        <end position="231"/>
    </location>
</feature>
<accession>A0A0C3RYE8</accession>
<protein>
    <submittedName>
        <fullName evidence="2">Uncharacterized protein</fullName>
    </submittedName>
</protein>
<evidence type="ECO:0000313" key="3">
    <source>
        <dbReference type="Proteomes" id="UP000053257"/>
    </source>
</evidence>
<evidence type="ECO:0000256" key="1">
    <source>
        <dbReference type="SAM" id="MobiDB-lite"/>
    </source>
</evidence>
<dbReference type="Proteomes" id="UP000053257">
    <property type="component" value="Unassembled WGS sequence"/>
</dbReference>
<reference evidence="2 3" key="1">
    <citation type="journal article" date="2014" name="PLoS Genet.">
        <title>Analysis of the Phlebiopsis gigantea genome, transcriptome and secretome provides insight into its pioneer colonization strategies of wood.</title>
        <authorList>
            <person name="Hori C."/>
            <person name="Ishida T."/>
            <person name="Igarashi K."/>
            <person name="Samejima M."/>
            <person name="Suzuki H."/>
            <person name="Master E."/>
            <person name="Ferreira P."/>
            <person name="Ruiz-Duenas F.J."/>
            <person name="Held B."/>
            <person name="Canessa P."/>
            <person name="Larrondo L.F."/>
            <person name="Schmoll M."/>
            <person name="Druzhinina I.S."/>
            <person name="Kubicek C.P."/>
            <person name="Gaskell J.A."/>
            <person name="Kersten P."/>
            <person name="St John F."/>
            <person name="Glasner J."/>
            <person name="Sabat G."/>
            <person name="Splinter BonDurant S."/>
            <person name="Syed K."/>
            <person name="Yadav J."/>
            <person name="Mgbeahuruike A.C."/>
            <person name="Kovalchuk A."/>
            <person name="Asiegbu F.O."/>
            <person name="Lackner G."/>
            <person name="Hoffmeister D."/>
            <person name="Rencoret J."/>
            <person name="Gutierrez A."/>
            <person name="Sun H."/>
            <person name="Lindquist E."/>
            <person name="Barry K."/>
            <person name="Riley R."/>
            <person name="Grigoriev I.V."/>
            <person name="Henrissat B."/>
            <person name="Kues U."/>
            <person name="Berka R.M."/>
            <person name="Martinez A.T."/>
            <person name="Covert S.F."/>
            <person name="Blanchette R.A."/>
            <person name="Cullen D."/>
        </authorList>
    </citation>
    <scope>NUCLEOTIDE SEQUENCE [LARGE SCALE GENOMIC DNA]</scope>
    <source>
        <strain evidence="2 3">11061_1 CR5-6</strain>
    </source>
</reference>
<evidence type="ECO:0000313" key="2">
    <source>
        <dbReference type="EMBL" id="KIP01197.1"/>
    </source>
</evidence>
<sequence>MVRATVETTTDEDDFDGTDSVSWDMASVSDFSEDPFRSPSPSLSPPSSPARYMSTSHPRGQTGIHWADASTQTALFYSSAQAPPPKVPSTLRPEPRVLISPRPSRSMSTTPPTSPGQHPRTSSSPTPTSTSSTAGTMPAAHSTSRTSPDPVSPVAPQSMSPTQSFILPFTTQPTQPAFLRSPSTLPRMRPQNFIYIPGIPDLGSPRSSSHPVPEPVRPSNNGAPSTTSSDPGQAEGWQRAYVPFTPLEYYYNNTKSTRPSPPSTPRVDPRPLYNPDITSCPKDDDGVSPAITEQASRDCNDSMLGPGNRRSPPAIWKNLNC</sequence>
<gene>
    <name evidence="2" type="ORF">PHLGIDRAFT_123574</name>
</gene>
<feature type="compositionally biased region" description="Polar residues" evidence="1">
    <location>
        <begin position="141"/>
        <end position="175"/>
    </location>
</feature>
<feature type="region of interest" description="Disordered" evidence="1">
    <location>
        <begin position="251"/>
        <end position="317"/>
    </location>
</feature>
<name>A0A0C3RYE8_PHLG1</name>
<proteinExistence type="predicted"/>
<feature type="region of interest" description="Disordered" evidence="1">
    <location>
        <begin position="1"/>
        <end position="238"/>
    </location>
</feature>
<feature type="compositionally biased region" description="Polar residues" evidence="1">
    <location>
        <begin position="69"/>
        <end position="81"/>
    </location>
</feature>
<organism evidence="2 3">
    <name type="scientific">Phlebiopsis gigantea (strain 11061_1 CR5-6)</name>
    <name type="common">White-rot fungus</name>
    <name type="synonym">Peniophora gigantea</name>
    <dbReference type="NCBI Taxonomy" id="745531"/>
    <lineage>
        <taxon>Eukaryota</taxon>
        <taxon>Fungi</taxon>
        <taxon>Dikarya</taxon>
        <taxon>Basidiomycota</taxon>
        <taxon>Agaricomycotina</taxon>
        <taxon>Agaricomycetes</taxon>
        <taxon>Polyporales</taxon>
        <taxon>Phanerochaetaceae</taxon>
        <taxon>Phlebiopsis</taxon>
    </lineage>
</organism>
<keyword evidence="3" id="KW-1185">Reference proteome</keyword>
<feature type="compositionally biased region" description="Low complexity" evidence="1">
    <location>
        <begin position="100"/>
        <end position="111"/>
    </location>
</feature>
<feature type="compositionally biased region" description="Low complexity" evidence="1">
    <location>
        <begin position="121"/>
        <end position="133"/>
    </location>
</feature>